<accession>C0EZE6</accession>
<comment type="caution">
    <text evidence="21">The sequence shown here is derived from an EMBL/GenBank/DDBJ whole genome shotgun (WGS) entry which is preliminary data.</text>
</comment>
<keyword evidence="3 19" id="KW-0963">Cytoplasm</keyword>
<dbReference type="FunFam" id="3.40.50.620:FF:000053">
    <property type="entry name" value="Probable tRNA sulfurtransferase"/>
    <property type="match status" value="1"/>
</dbReference>
<evidence type="ECO:0000256" key="4">
    <source>
        <dbReference type="ARBA" id="ARBA00022555"/>
    </source>
</evidence>
<dbReference type="GO" id="GO:0005829">
    <property type="term" value="C:cytosol"/>
    <property type="evidence" value="ECO:0007669"/>
    <property type="project" value="TreeGrafter"/>
</dbReference>
<dbReference type="Proteomes" id="UP000003174">
    <property type="component" value="Unassembled WGS sequence"/>
</dbReference>
<dbReference type="GO" id="GO:0140741">
    <property type="term" value="F:tRNA-uracil-4 sulfurtransferase activity"/>
    <property type="evidence" value="ECO:0007669"/>
    <property type="project" value="UniProtKB-EC"/>
</dbReference>
<keyword evidence="9 19" id="KW-0784">Thiamine biosynthesis</keyword>
<dbReference type="CDD" id="cd01712">
    <property type="entry name" value="PPase_ThiI"/>
    <property type="match status" value="1"/>
</dbReference>
<dbReference type="GO" id="GO:0052837">
    <property type="term" value="P:thiazole biosynthetic process"/>
    <property type="evidence" value="ECO:0007669"/>
    <property type="project" value="TreeGrafter"/>
</dbReference>
<evidence type="ECO:0000256" key="18">
    <source>
        <dbReference type="ARBA" id="ARBA00080570"/>
    </source>
</evidence>
<name>C0EZE6_9FIRM</name>
<feature type="binding site" evidence="19">
    <location>
        <begin position="237"/>
        <end position="238"/>
    </location>
    <ligand>
        <name>ATP</name>
        <dbReference type="ChEBI" id="CHEBI:30616"/>
    </ligand>
</feature>
<dbReference type="Gene3D" id="3.40.50.620">
    <property type="entry name" value="HUPs"/>
    <property type="match status" value="1"/>
</dbReference>
<dbReference type="eggNOG" id="COG0301">
    <property type="taxonomic scope" value="Bacteria"/>
</dbReference>
<comment type="pathway">
    <text evidence="2 19">Cofactor biosynthesis; thiamine diphosphate biosynthesis.</text>
</comment>
<dbReference type="SUPFAM" id="SSF143437">
    <property type="entry name" value="THUMP domain-like"/>
    <property type="match status" value="1"/>
</dbReference>
<evidence type="ECO:0000256" key="11">
    <source>
        <dbReference type="ARBA" id="ARBA00052330"/>
    </source>
</evidence>
<protein>
    <recommendedName>
        <fullName evidence="15 19">Probable tRNA sulfurtransferase</fullName>
        <ecNumber evidence="14 19">2.8.1.4</ecNumber>
    </recommendedName>
    <alternativeName>
        <fullName evidence="16 19">Sulfur carrier protein ThiS sulfurtransferase</fullName>
    </alternativeName>
    <alternativeName>
        <fullName evidence="17 19">Thiamine biosynthesis protein ThiI</fullName>
    </alternativeName>
    <alternativeName>
        <fullName evidence="18 19">tRNA 4-thiouridine synthase</fullName>
    </alternativeName>
</protein>
<dbReference type="InterPro" id="IPR003720">
    <property type="entry name" value="tRNA_STrfase"/>
</dbReference>
<dbReference type="Pfam" id="PF02926">
    <property type="entry name" value="THUMP"/>
    <property type="match status" value="1"/>
</dbReference>
<dbReference type="InterPro" id="IPR004114">
    <property type="entry name" value="THUMP_dom"/>
</dbReference>
<dbReference type="CDD" id="cd11716">
    <property type="entry name" value="THUMP_ThiI"/>
    <property type="match status" value="1"/>
</dbReference>
<sequence>MYSRNLFELDFVTRKTTRVHHIKKEIFMEFKAFLIKYAEIGIKGNNRRFFEDALVRQMKYALKPVGDFSIRKESGRIFVHANEEYDFDEAVESLSHVFGIAGICPIVVEEDKDFEKIAEVVEKYVDEDYADKHFSFKVHVRRADKKYPIPSMEAAARLGERLLEKFEDLSVDVHNPDVMLTVEIRDKVYIYSREIPGPGGMPVGTNGRAMLLLSGGIDSPVAGYMISKRGVSIDATYFHAPPYTSERAKQKVVDLAKEIAKYTGPITLHVVNFTDIQMAIYEKCPHDELTIIMRRYMMKIAEHFANQDNCLSLVTGESIGQVASQTMHSLYVTNEVCQMPVFRPCIGLDKNEIVKVAEKIGTYETSILPYEDCCTIFVAKHPVTKPRLDVIKRSERNLDDCIDELMKTAIETTEEIKINAH</sequence>
<keyword evidence="8 19" id="KW-0694">RNA-binding</keyword>
<comment type="subcellular location">
    <subcellularLocation>
        <location evidence="1 19">Cytoplasm</location>
    </subcellularLocation>
</comment>
<reference evidence="21 22" key="2">
    <citation type="submission" date="2009-02" db="EMBL/GenBank/DDBJ databases">
        <title>Draft genome sequence of Eubacterium hallii (DSM 3353).</title>
        <authorList>
            <person name="Sudarsanam P."/>
            <person name="Ley R."/>
            <person name="Guruge J."/>
            <person name="Turnbaugh P.J."/>
            <person name="Mahowald M."/>
            <person name="Liep D."/>
            <person name="Gordon J."/>
        </authorList>
    </citation>
    <scope>NUCLEOTIDE SEQUENCE [LARGE SCALE GENOMIC DNA]</scope>
    <source>
        <strain evidence="21 22">DSM 3353</strain>
    </source>
</reference>
<dbReference type="InterPro" id="IPR020536">
    <property type="entry name" value="ThiI_AANH"/>
</dbReference>
<dbReference type="GO" id="GO:0004810">
    <property type="term" value="F:CCA tRNA nucleotidyltransferase activity"/>
    <property type="evidence" value="ECO:0007669"/>
    <property type="project" value="InterPro"/>
</dbReference>
<evidence type="ECO:0000256" key="13">
    <source>
        <dbReference type="ARBA" id="ARBA00061472"/>
    </source>
</evidence>
<dbReference type="Pfam" id="PF02568">
    <property type="entry name" value="ThiI"/>
    <property type="match status" value="1"/>
</dbReference>
<comment type="similarity">
    <text evidence="13 19">Belongs to the ThiI family.</text>
</comment>
<evidence type="ECO:0000313" key="22">
    <source>
        <dbReference type="Proteomes" id="UP000003174"/>
    </source>
</evidence>
<feature type="binding site" evidence="19">
    <location>
        <position position="325"/>
    </location>
    <ligand>
        <name>ATP</name>
        <dbReference type="ChEBI" id="CHEBI:30616"/>
    </ligand>
</feature>
<dbReference type="Gene3D" id="3.30.2130.30">
    <property type="match status" value="1"/>
</dbReference>
<dbReference type="HAMAP" id="MF_00021">
    <property type="entry name" value="ThiI"/>
    <property type="match status" value="1"/>
</dbReference>
<dbReference type="UniPathway" id="UPA00060"/>
<evidence type="ECO:0000256" key="5">
    <source>
        <dbReference type="ARBA" id="ARBA00022679"/>
    </source>
</evidence>
<dbReference type="EMBL" id="ACEP01000129">
    <property type="protein sequence ID" value="EEG35380.1"/>
    <property type="molecule type" value="Genomic_DNA"/>
</dbReference>
<dbReference type="PROSITE" id="PS51165">
    <property type="entry name" value="THUMP"/>
    <property type="match status" value="1"/>
</dbReference>
<proteinExistence type="inferred from homology"/>
<keyword evidence="5 19" id="KW-0808">Transferase</keyword>
<dbReference type="GO" id="GO:0009228">
    <property type="term" value="P:thiamine biosynthetic process"/>
    <property type="evidence" value="ECO:0007669"/>
    <property type="project" value="UniProtKB-KW"/>
</dbReference>
<evidence type="ECO:0000256" key="2">
    <source>
        <dbReference type="ARBA" id="ARBA00004948"/>
    </source>
</evidence>
<evidence type="ECO:0000259" key="20">
    <source>
        <dbReference type="PROSITE" id="PS51165"/>
    </source>
</evidence>
<dbReference type="GO" id="GO:0000049">
    <property type="term" value="F:tRNA binding"/>
    <property type="evidence" value="ECO:0007669"/>
    <property type="project" value="UniProtKB-UniRule"/>
</dbReference>
<evidence type="ECO:0000256" key="6">
    <source>
        <dbReference type="ARBA" id="ARBA00022741"/>
    </source>
</evidence>
<dbReference type="SMART" id="SM00981">
    <property type="entry name" value="THUMP"/>
    <property type="match status" value="1"/>
</dbReference>
<evidence type="ECO:0000256" key="17">
    <source>
        <dbReference type="ARBA" id="ARBA00077849"/>
    </source>
</evidence>
<feature type="binding site" evidence="19">
    <location>
        <position position="316"/>
    </location>
    <ligand>
        <name>ATP</name>
        <dbReference type="ChEBI" id="CHEBI:30616"/>
    </ligand>
</feature>
<dbReference type="AlphaFoldDB" id="C0EZE6"/>
<comment type="catalytic activity">
    <reaction evidence="11 19">
        <text>[ThiS sulfur-carrier protein]-C-terminal Gly-Gly-AMP + S-sulfanyl-L-cysteinyl-[cysteine desulfurase] + AH2 = [ThiS sulfur-carrier protein]-C-terminal-Gly-aminoethanethioate + L-cysteinyl-[cysteine desulfurase] + A + AMP + 2 H(+)</text>
        <dbReference type="Rhea" id="RHEA:43340"/>
        <dbReference type="Rhea" id="RHEA-COMP:12157"/>
        <dbReference type="Rhea" id="RHEA-COMP:12158"/>
        <dbReference type="Rhea" id="RHEA-COMP:12910"/>
        <dbReference type="Rhea" id="RHEA-COMP:19908"/>
        <dbReference type="ChEBI" id="CHEBI:13193"/>
        <dbReference type="ChEBI" id="CHEBI:15378"/>
        <dbReference type="ChEBI" id="CHEBI:17499"/>
        <dbReference type="ChEBI" id="CHEBI:29950"/>
        <dbReference type="ChEBI" id="CHEBI:61963"/>
        <dbReference type="ChEBI" id="CHEBI:90618"/>
        <dbReference type="ChEBI" id="CHEBI:232372"/>
        <dbReference type="ChEBI" id="CHEBI:456215"/>
    </reaction>
</comment>
<keyword evidence="4 19" id="KW-0820">tRNA-binding</keyword>
<comment type="catalytic activity">
    <reaction evidence="10 19">
        <text>[ThiI sulfur-carrier protein]-S-sulfanyl-L-cysteine + a uridine in tRNA + 2 reduced [2Fe-2S]-[ferredoxin] + ATP + H(+) = [ThiI sulfur-carrier protein]-L-cysteine + a 4-thiouridine in tRNA + 2 oxidized [2Fe-2S]-[ferredoxin] + AMP + diphosphate</text>
        <dbReference type="Rhea" id="RHEA:24176"/>
        <dbReference type="Rhea" id="RHEA-COMP:10000"/>
        <dbReference type="Rhea" id="RHEA-COMP:10001"/>
        <dbReference type="Rhea" id="RHEA-COMP:13337"/>
        <dbReference type="Rhea" id="RHEA-COMP:13338"/>
        <dbReference type="Rhea" id="RHEA-COMP:13339"/>
        <dbReference type="Rhea" id="RHEA-COMP:13340"/>
        <dbReference type="ChEBI" id="CHEBI:15378"/>
        <dbReference type="ChEBI" id="CHEBI:29950"/>
        <dbReference type="ChEBI" id="CHEBI:30616"/>
        <dbReference type="ChEBI" id="CHEBI:33019"/>
        <dbReference type="ChEBI" id="CHEBI:33737"/>
        <dbReference type="ChEBI" id="CHEBI:33738"/>
        <dbReference type="ChEBI" id="CHEBI:61963"/>
        <dbReference type="ChEBI" id="CHEBI:65315"/>
        <dbReference type="ChEBI" id="CHEBI:136798"/>
        <dbReference type="ChEBI" id="CHEBI:456215"/>
        <dbReference type="EC" id="2.8.1.4"/>
    </reaction>
</comment>
<keyword evidence="6 19" id="KW-0547">Nucleotide-binding</keyword>
<evidence type="ECO:0000256" key="16">
    <source>
        <dbReference type="ARBA" id="ARBA00075337"/>
    </source>
</evidence>
<feature type="domain" description="THUMP" evidence="20">
    <location>
        <begin position="88"/>
        <end position="195"/>
    </location>
</feature>
<keyword evidence="7 19" id="KW-0067">ATP-binding</keyword>
<dbReference type="PANTHER" id="PTHR43209">
    <property type="entry name" value="TRNA SULFURTRANSFERASE"/>
    <property type="match status" value="1"/>
</dbReference>
<evidence type="ECO:0000256" key="1">
    <source>
        <dbReference type="ARBA" id="ARBA00004496"/>
    </source>
</evidence>
<dbReference type="GO" id="GO:0005524">
    <property type="term" value="F:ATP binding"/>
    <property type="evidence" value="ECO:0007669"/>
    <property type="project" value="UniProtKB-UniRule"/>
</dbReference>
<evidence type="ECO:0000256" key="19">
    <source>
        <dbReference type="HAMAP-Rule" id="MF_00021"/>
    </source>
</evidence>
<feature type="binding site" evidence="19">
    <location>
        <begin position="212"/>
        <end position="213"/>
    </location>
    <ligand>
        <name>ATP</name>
        <dbReference type="ChEBI" id="CHEBI:30616"/>
    </ligand>
</feature>
<evidence type="ECO:0000313" key="21">
    <source>
        <dbReference type="EMBL" id="EEG35380.1"/>
    </source>
</evidence>
<dbReference type="Pfam" id="PF22025">
    <property type="entry name" value="ThiI_fer"/>
    <property type="match status" value="1"/>
</dbReference>
<dbReference type="NCBIfam" id="TIGR00342">
    <property type="entry name" value="tRNA uracil 4-sulfurtransferase ThiI"/>
    <property type="match status" value="1"/>
</dbReference>
<dbReference type="GO" id="GO:0002937">
    <property type="term" value="P:tRNA 4-thiouridine biosynthesis"/>
    <property type="evidence" value="ECO:0007669"/>
    <property type="project" value="TreeGrafter"/>
</dbReference>
<dbReference type="SUPFAM" id="SSF52402">
    <property type="entry name" value="Adenine nucleotide alpha hydrolases-like"/>
    <property type="match status" value="1"/>
</dbReference>
<evidence type="ECO:0000256" key="7">
    <source>
        <dbReference type="ARBA" id="ARBA00022840"/>
    </source>
</evidence>
<evidence type="ECO:0000256" key="14">
    <source>
        <dbReference type="ARBA" id="ARBA00066827"/>
    </source>
</evidence>
<evidence type="ECO:0000256" key="9">
    <source>
        <dbReference type="ARBA" id="ARBA00022977"/>
    </source>
</evidence>
<evidence type="ECO:0000256" key="12">
    <source>
        <dbReference type="ARBA" id="ARBA00058382"/>
    </source>
</evidence>
<gene>
    <name evidence="19 21" type="primary">thiI</name>
    <name evidence="21" type="ORF">EUBHAL_02807</name>
</gene>
<comment type="function">
    <text evidence="12 19">Catalyzes the ATP-dependent transfer of a sulfur to tRNA to produce 4-thiouridine in position 8 of tRNAs, which functions as a near-UV photosensor. Also catalyzes the transfer of sulfur to the sulfur carrier protein ThiS, forming ThiS-thiocarboxylate. This is a step in the synthesis of thiazole, in the thiamine biosynthesis pathway. The sulfur is donated as persulfide by IscS.</text>
</comment>
<dbReference type="InterPro" id="IPR049962">
    <property type="entry name" value="THUMP_ThiI"/>
</dbReference>
<reference evidence="21 22" key="1">
    <citation type="submission" date="2009-01" db="EMBL/GenBank/DDBJ databases">
        <authorList>
            <person name="Fulton L."/>
            <person name="Clifton S."/>
            <person name="Fulton B."/>
            <person name="Xu J."/>
            <person name="Minx P."/>
            <person name="Pepin K.H."/>
            <person name="Johnson M."/>
            <person name="Bhonagiri V."/>
            <person name="Nash W.E."/>
            <person name="Mardis E.R."/>
            <person name="Wilson R.K."/>
        </authorList>
    </citation>
    <scope>NUCLEOTIDE SEQUENCE [LARGE SCALE GENOMIC DNA]</scope>
    <source>
        <strain evidence="21 22">DSM 3353</strain>
    </source>
</reference>
<evidence type="ECO:0000256" key="8">
    <source>
        <dbReference type="ARBA" id="ARBA00022884"/>
    </source>
</evidence>
<evidence type="ECO:0000256" key="15">
    <source>
        <dbReference type="ARBA" id="ARBA00071867"/>
    </source>
</evidence>
<dbReference type="EC" id="2.8.1.4" evidence="14 19"/>
<dbReference type="InterPro" id="IPR014729">
    <property type="entry name" value="Rossmann-like_a/b/a_fold"/>
</dbReference>
<dbReference type="InterPro" id="IPR050102">
    <property type="entry name" value="tRNA_sulfurtransferase_ThiI"/>
</dbReference>
<evidence type="ECO:0000256" key="10">
    <source>
        <dbReference type="ARBA" id="ARBA00050570"/>
    </source>
</evidence>
<evidence type="ECO:0000256" key="3">
    <source>
        <dbReference type="ARBA" id="ARBA00022490"/>
    </source>
</evidence>
<dbReference type="InterPro" id="IPR054173">
    <property type="entry name" value="ThiI_fer"/>
</dbReference>
<feature type="binding site" evidence="19">
    <location>
        <position position="294"/>
    </location>
    <ligand>
        <name>ATP</name>
        <dbReference type="ChEBI" id="CHEBI:30616"/>
    </ligand>
</feature>
<dbReference type="PANTHER" id="PTHR43209:SF1">
    <property type="entry name" value="TRNA SULFURTRANSFERASE"/>
    <property type="match status" value="1"/>
</dbReference>
<dbReference type="GO" id="GO:0009229">
    <property type="term" value="P:thiamine diphosphate biosynthetic process"/>
    <property type="evidence" value="ECO:0007669"/>
    <property type="project" value="UniProtKB-UniRule"/>
</dbReference>
<dbReference type="InterPro" id="IPR049961">
    <property type="entry name" value="ThiI_N"/>
</dbReference>
<organism evidence="21 22">
    <name type="scientific">Anaerobutyricum hallii DSM 3353</name>
    <dbReference type="NCBI Taxonomy" id="411469"/>
    <lineage>
        <taxon>Bacteria</taxon>
        <taxon>Bacillati</taxon>
        <taxon>Bacillota</taxon>
        <taxon>Clostridia</taxon>
        <taxon>Lachnospirales</taxon>
        <taxon>Lachnospiraceae</taxon>
        <taxon>Anaerobutyricum</taxon>
    </lineage>
</organism>